<evidence type="ECO:0000256" key="1">
    <source>
        <dbReference type="ARBA" id="ARBA00007734"/>
    </source>
</evidence>
<feature type="domain" description="Transglycosylase SLT" evidence="2">
    <location>
        <begin position="85"/>
        <end position="184"/>
    </location>
</feature>
<dbReference type="PANTHER" id="PTHR37423:SF2">
    <property type="entry name" value="MEMBRANE-BOUND LYTIC MUREIN TRANSGLYCOSYLASE C"/>
    <property type="match status" value="1"/>
</dbReference>
<proteinExistence type="inferred from homology"/>
<dbReference type="InterPro" id="IPR000189">
    <property type="entry name" value="Transglyc_AS"/>
</dbReference>
<comment type="similarity">
    <text evidence="1">Belongs to the transglycosylase Slt family.</text>
</comment>
<dbReference type="Proteomes" id="UP000463700">
    <property type="component" value="Unassembled WGS sequence"/>
</dbReference>
<evidence type="ECO:0000313" key="3">
    <source>
        <dbReference type="EMBL" id="KAE8754896.1"/>
    </source>
</evidence>
<dbReference type="Gene3D" id="1.10.530.10">
    <property type="match status" value="1"/>
</dbReference>
<dbReference type="PANTHER" id="PTHR37423">
    <property type="entry name" value="SOLUBLE LYTIC MUREIN TRANSGLYCOSYLASE-RELATED"/>
    <property type="match status" value="1"/>
</dbReference>
<dbReference type="InterPro" id="IPR008258">
    <property type="entry name" value="Transglycosylase_SLT_dom_1"/>
</dbReference>
<comment type="caution">
    <text evidence="3">The sequence shown here is derived from an EMBL/GenBank/DDBJ whole genome shotgun (WGS) entry which is preliminary data.</text>
</comment>
<dbReference type="AlphaFoldDB" id="A0A6N6W3D9"/>
<sequence length="213" mass="22355">MHQTVALSLIDMTCAPLDGGAQPDAQPAALPNRFARPVSIVFPVSADDPLAANGFPALPAALRSPFGLAKVGAPRAALLSNVAPLIRQVASEYREDPGLLMAIVSVESGFNPSAVSPKGAVGLMQLMPATARRFGLQGEAGALFDPQVNLRLGARYLGYLKSLFPNELERVIAAYNAGEGAVMRFGGRIPPFAETQAYVVSVMRAYAQFSGSN</sequence>
<dbReference type="CDD" id="cd16896">
    <property type="entry name" value="LT_Slt70-like"/>
    <property type="match status" value="1"/>
</dbReference>
<organism evidence="3 4">
    <name type="scientific">Paraburkholderia madseniana</name>
    <dbReference type="NCBI Taxonomy" id="2599607"/>
    <lineage>
        <taxon>Bacteria</taxon>
        <taxon>Pseudomonadati</taxon>
        <taxon>Pseudomonadota</taxon>
        <taxon>Betaproteobacteria</taxon>
        <taxon>Burkholderiales</taxon>
        <taxon>Burkholderiaceae</taxon>
        <taxon>Paraburkholderia</taxon>
    </lineage>
</organism>
<dbReference type="GO" id="GO:0008933">
    <property type="term" value="F:peptidoglycan lytic transglycosylase activity"/>
    <property type="evidence" value="ECO:0007669"/>
    <property type="project" value="InterPro"/>
</dbReference>
<dbReference type="EMBL" id="VOSW01000107">
    <property type="protein sequence ID" value="KAE8754896.1"/>
    <property type="molecule type" value="Genomic_DNA"/>
</dbReference>
<dbReference type="OrthoDB" id="9815002at2"/>
<protein>
    <submittedName>
        <fullName evidence="3">Transglycosylase SLT domain-containing protein</fullName>
    </submittedName>
</protein>
<accession>A0A6N6W3D9</accession>
<dbReference type="GO" id="GO:0016020">
    <property type="term" value="C:membrane"/>
    <property type="evidence" value="ECO:0007669"/>
    <property type="project" value="InterPro"/>
</dbReference>
<dbReference type="InterPro" id="IPR023346">
    <property type="entry name" value="Lysozyme-like_dom_sf"/>
</dbReference>
<evidence type="ECO:0000259" key="2">
    <source>
        <dbReference type="Pfam" id="PF01464"/>
    </source>
</evidence>
<reference evidence="3 4" key="1">
    <citation type="journal article" date="2020" name="Int. J. Syst. Evol. Microbiol.">
        <title>Paraburkholderia madseniana sp. nov., a phenolic acid-degrading bacterium isolated from acidic forest soil.</title>
        <authorList>
            <person name="Wilhelm R.C."/>
            <person name="Murphy S.J.L."/>
            <person name="Feriancek N.M."/>
            <person name="Karasz D.C."/>
            <person name="DeRito C.M."/>
            <person name="Newman J.D."/>
            <person name="Buckley D.H."/>
        </authorList>
    </citation>
    <scope>NUCLEOTIDE SEQUENCE [LARGE SCALE GENOMIC DNA]</scope>
    <source>
        <strain evidence="3 4">RP11</strain>
    </source>
</reference>
<dbReference type="GO" id="GO:0000270">
    <property type="term" value="P:peptidoglycan metabolic process"/>
    <property type="evidence" value="ECO:0007669"/>
    <property type="project" value="InterPro"/>
</dbReference>
<evidence type="ECO:0000313" key="4">
    <source>
        <dbReference type="Proteomes" id="UP000463700"/>
    </source>
</evidence>
<name>A0A6N6W3D9_9BURK</name>
<dbReference type="SUPFAM" id="SSF53955">
    <property type="entry name" value="Lysozyme-like"/>
    <property type="match status" value="1"/>
</dbReference>
<dbReference type="PROSITE" id="PS00922">
    <property type="entry name" value="TRANSGLYCOSYLASE"/>
    <property type="match status" value="1"/>
</dbReference>
<gene>
    <name evidence="3" type="ORF">FSO04_37280</name>
</gene>
<dbReference type="Pfam" id="PF01464">
    <property type="entry name" value="SLT"/>
    <property type="match status" value="1"/>
</dbReference>